<evidence type="ECO:0000313" key="1">
    <source>
        <dbReference type="EMBL" id="MCW0401789.1"/>
    </source>
</evidence>
<dbReference type="Proteomes" id="UP001320843">
    <property type="component" value="Unassembled WGS sequence"/>
</dbReference>
<gene>
    <name evidence="1" type="ORF">NB700_004345</name>
</gene>
<dbReference type="EMBL" id="JANFWR010000078">
    <property type="protein sequence ID" value="MCW0401789.1"/>
    <property type="molecule type" value="Genomic_DNA"/>
</dbReference>
<reference evidence="1 2" key="1">
    <citation type="submission" date="2022-06" db="EMBL/GenBank/DDBJ databases">
        <title>Dynamics of rice microbiomes reveals core vertical transmitted seed endophytes.</title>
        <authorList>
            <person name="Liao K."/>
            <person name="Zhang X."/>
        </authorList>
    </citation>
    <scope>NUCLEOTIDE SEQUENCE [LARGE SCALE GENOMIC DNA]</scope>
    <source>
        <strain evidence="1 2">YT10-10-1</strain>
    </source>
</reference>
<keyword evidence="2" id="KW-1185">Reference proteome</keyword>
<accession>A0ABT3E2K4</accession>
<sequence>MLLIQHQRLALVAGGGVQPRQRGHRLRILVLLRQQRRQRVVGGFEVAEFAQGIDLAQHVAAAQRLVAALLLGAHVAVAQLAQGRRQFRVLVRAQQHAGVLQARLGGGVLRDQALRQGQRALVAADVGIGAGHRRQQCRLFQRVAQRGLGAAQQQLRFATAALLLQQARRGRLLFDPGGVAQRAHLGGAGIGRNAFQAGVGAGPVAAFLRQQRIGVQRLGHVAVHCEQAVHDAARLVRTPGLLVQARQVQPHPRIARVVDHRLFQLALRGDGVAGLQRLLRAGALQVGFQRGLAAGLLALRRAEPGEQRIGLVGAALAAVQGDQALQRAGIVGMQAQRLAVALFGGGSIAGRLQVAQQRVAGGLLGLELDRLLDQAQRGVGVAAGARGLRLLQLQPVARAVQRAAPLAVGGRGRAQQFLRFAEALLAQPHRAQATERLGIARTRAQHLREALFGQRQVAGVERLEAFAQLFAGRIAALRAALLQLRGLLGDLGIVRIGGQERLVQRRIGGAGIEPQQRLAPAGTRGTGDIGALAQRGELGDALAPRRFPVGLHLRQRQRRGGVVRLRGSQAAQAVACAVPALRGAGQRLVVLQRQRVRRALAVEQRLVGAHRVHVAAGGGGAACVAQVDVIAGAADRHGQALGLRRLRMRLLQLRQALARVGLAALRQIDLGQAEQGVGLVRVDPQQLAPGVGGEIVAALVVPVVALADQLLGGVGVLRVRAAGEQAQVDHAGQVQGFEVHAEHWVLQAGCSAPSAEKR</sequence>
<proteinExistence type="predicted"/>
<name>A0ABT3E2K4_9XANT</name>
<protein>
    <submittedName>
        <fullName evidence="1">Uncharacterized protein</fullName>
    </submittedName>
</protein>
<evidence type="ECO:0000313" key="2">
    <source>
        <dbReference type="Proteomes" id="UP001320843"/>
    </source>
</evidence>
<organism evidence="1 2">
    <name type="scientific">Xanthomonas sacchari</name>
    <dbReference type="NCBI Taxonomy" id="56458"/>
    <lineage>
        <taxon>Bacteria</taxon>
        <taxon>Pseudomonadati</taxon>
        <taxon>Pseudomonadota</taxon>
        <taxon>Gammaproteobacteria</taxon>
        <taxon>Lysobacterales</taxon>
        <taxon>Lysobacteraceae</taxon>
        <taxon>Xanthomonas</taxon>
    </lineage>
</organism>
<comment type="caution">
    <text evidence="1">The sequence shown here is derived from an EMBL/GenBank/DDBJ whole genome shotgun (WGS) entry which is preliminary data.</text>
</comment>